<dbReference type="Gene3D" id="1.20.1280.50">
    <property type="match status" value="1"/>
</dbReference>
<reference evidence="1" key="1">
    <citation type="submission" date="2014-09" db="EMBL/GenBank/DDBJ databases">
        <title>Genome sequence of the luminous mushroom Mycena chlorophos for searching fungal bioluminescence genes.</title>
        <authorList>
            <person name="Tanaka Y."/>
            <person name="Kasuga D."/>
            <person name="Oba Y."/>
            <person name="Hase S."/>
            <person name="Sato K."/>
            <person name="Oba Y."/>
            <person name="Sakakibara Y."/>
        </authorList>
    </citation>
    <scope>NUCLEOTIDE SEQUENCE</scope>
</reference>
<evidence type="ECO:0008006" key="3">
    <source>
        <dbReference type="Google" id="ProtNLM"/>
    </source>
</evidence>
<protein>
    <recommendedName>
        <fullName evidence="3">F-box domain-containing protein</fullName>
    </recommendedName>
</protein>
<sequence length="488" mass="55002">MLEVTSNESLLSTAMSTTLLIYDRFHAPSEDDAAILRNAILDSEKEIAELERNSTASDSRKLRELQASVAQHKSILAPIRKLPPEILGDIFLAVRAREETEFEPLHSRAGNRFVRVCAAWREIASSMPTLWAEITFGFNYSMSQEALMFFLSRQLEWSRQSPLTISYHSGRHRELQCCFPLLLAVADRWQNVSIHLGSEDLETWHESSMSFPALERIYLGQTVPLCSNMDFKTRCPNLRSLDISFLQDPCVLPFPWRRILSLSLVDFPRPVLATLPLLSSVTSVALTIFPLLHNYDSEIIQLPHLTRLKINHTRNKDSDPHLISLIRAPALQVLIFESYQFIMAPSQSETPNTASHLANFLLSSGCALTKFIFQGDIHPQALSDTLALMPTVKEFSFGLFPSSDSVDGSLIHSLTFTYSDASPLLPALVSLRLMRPIEYEIDAVVAMLVGRRKTIRSVALLEKDDARREAVYTALKANIPGLYVELFK</sequence>
<evidence type="ECO:0000313" key="1">
    <source>
        <dbReference type="EMBL" id="GAT57362.1"/>
    </source>
</evidence>
<proteinExistence type="predicted"/>
<dbReference type="Proteomes" id="UP000815677">
    <property type="component" value="Unassembled WGS sequence"/>
</dbReference>
<name>A0ABQ0M238_MYCCL</name>
<dbReference type="SUPFAM" id="SSF52058">
    <property type="entry name" value="L domain-like"/>
    <property type="match status" value="1"/>
</dbReference>
<gene>
    <name evidence="1" type="ORF">MCHLO_13911</name>
</gene>
<keyword evidence="2" id="KW-1185">Reference proteome</keyword>
<dbReference type="EMBL" id="DF849449">
    <property type="protein sequence ID" value="GAT57362.1"/>
    <property type="molecule type" value="Genomic_DNA"/>
</dbReference>
<organism evidence="1 2">
    <name type="scientific">Mycena chlorophos</name>
    <name type="common">Agaric fungus</name>
    <name type="synonym">Agaricus chlorophos</name>
    <dbReference type="NCBI Taxonomy" id="658473"/>
    <lineage>
        <taxon>Eukaryota</taxon>
        <taxon>Fungi</taxon>
        <taxon>Dikarya</taxon>
        <taxon>Basidiomycota</taxon>
        <taxon>Agaricomycotina</taxon>
        <taxon>Agaricomycetes</taxon>
        <taxon>Agaricomycetidae</taxon>
        <taxon>Agaricales</taxon>
        <taxon>Marasmiineae</taxon>
        <taxon>Mycenaceae</taxon>
        <taxon>Mycena</taxon>
    </lineage>
</organism>
<accession>A0ABQ0M238</accession>
<evidence type="ECO:0000313" key="2">
    <source>
        <dbReference type="Proteomes" id="UP000815677"/>
    </source>
</evidence>